<evidence type="ECO:0000313" key="2">
    <source>
        <dbReference type="Proteomes" id="UP001234178"/>
    </source>
</evidence>
<sequence length="93" mass="10618">MPLPLYILVRHVGILYKSMSTIVKCQIFKECLRKIKAFGFLRFAVPNSNFSSVFHSHKVHRESRLADEATSRSVATGDISADRVRFHSPDMHS</sequence>
<reference evidence="1 2" key="1">
    <citation type="journal article" date="2023" name="Nucleic Acids Res.">
        <title>The hologenome of Daphnia magna reveals possible DNA methylation and microbiome-mediated evolution of the host genome.</title>
        <authorList>
            <person name="Chaturvedi A."/>
            <person name="Li X."/>
            <person name="Dhandapani V."/>
            <person name="Marshall H."/>
            <person name="Kissane S."/>
            <person name="Cuenca-Cambronero M."/>
            <person name="Asole G."/>
            <person name="Calvet F."/>
            <person name="Ruiz-Romero M."/>
            <person name="Marangio P."/>
            <person name="Guigo R."/>
            <person name="Rago D."/>
            <person name="Mirbahai L."/>
            <person name="Eastwood N."/>
            <person name="Colbourne J.K."/>
            <person name="Zhou J."/>
            <person name="Mallon E."/>
            <person name="Orsini L."/>
        </authorList>
    </citation>
    <scope>NUCLEOTIDE SEQUENCE [LARGE SCALE GENOMIC DNA]</scope>
    <source>
        <strain evidence="1">LRV0_1</strain>
    </source>
</reference>
<protein>
    <submittedName>
        <fullName evidence="1">Uncharacterized protein</fullName>
    </submittedName>
</protein>
<evidence type="ECO:0000313" key="1">
    <source>
        <dbReference type="EMBL" id="KAK4024095.1"/>
    </source>
</evidence>
<dbReference type="EMBL" id="JAOYFB010000037">
    <property type="protein sequence ID" value="KAK4024095.1"/>
    <property type="molecule type" value="Genomic_DNA"/>
</dbReference>
<proteinExistence type="predicted"/>
<comment type="caution">
    <text evidence="1">The sequence shown here is derived from an EMBL/GenBank/DDBJ whole genome shotgun (WGS) entry which is preliminary data.</text>
</comment>
<name>A0ABR0AG37_9CRUS</name>
<keyword evidence="2" id="KW-1185">Reference proteome</keyword>
<gene>
    <name evidence="1" type="ORF">OUZ56_009485</name>
</gene>
<organism evidence="1 2">
    <name type="scientific">Daphnia magna</name>
    <dbReference type="NCBI Taxonomy" id="35525"/>
    <lineage>
        <taxon>Eukaryota</taxon>
        <taxon>Metazoa</taxon>
        <taxon>Ecdysozoa</taxon>
        <taxon>Arthropoda</taxon>
        <taxon>Crustacea</taxon>
        <taxon>Branchiopoda</taxon>
        <taxon>Diplostraca</taxon>
        <taxon>Cladocera</taxon>
        <taxon>Anomopoda</taxon>
        <taxon>Daphniidae</taxon>
        <taxon>Daphnia</taxon>
    </lineage>
</organism>
<dbReference type="Proteomes" id="UP001234178">
    <property type="component" value="Unassembled WGS sequence"/>
</dbReference>
<accession>A0ABR0AG37</accession>